<evidence type="ECO:0000256" key="1">
    <source>
        <dbReference type="SAM" id="Phobius"/>
    </source>
</evidence>
<feature type="transmembrane region" description="Helical" evidence="1">
    <location>
        <begin position="147"/>
        <end position="163"/>
    </location>
</feature>
<accession>A0A1I7THF9</accession>
<name>A0A1I7THF9_9PELO</name>
<dbReference type="AlphaFoldDB" id="A0A1I7THF9"/>
<protein>
    <submittedName>
        <fullName evidence="3">Protein RFT1 homolog</fullName>
    </submittedName>
</protein>
<reference evidence="3" key="1">
    <citation type="submission" date="2016-11" db="UniProtKB">
        <authorList>
            <consortium name="WormBaseParasite"/>
        </authorList>
    </citation>
    <scope>IDENTIFICATION</scope>
</reference>
<feature type="transmembrane region" description="Helical" evidence="1">
    <location>
        <begin position="169"/>
        <end position="184"/>
    </location>
</feature>
<organism evidence="2 3">
    <name type="scientific">Caenorhabditis tropicalis</name>
    <dbReference type="NCBI Taxonomy" id="1561998"/>
    <lineage>
        <taxon>Eukaryota</taxon>
        <taxon>Metazoa</taxon>
        <taxon>Ecdysozoa</taxon>
        <taxon>Nematoda</taxon>
        <taxon>Chromadorea</taxon>
        <taxon>Rhabditida</taxon>
        <taxon>Rhabditina</taxon>
        <taxon>Rhabditomorpha</taxon>
        <taxon>Rhabditoidea</taxon>
        <taxon>Rhabditidae</taxon>
        <taxon>Peloderinae</taxon>
        <taxon>Caenorhabditis</taxon>
    </lineage>
</organism>
<evidence type="ECO:0000313" key="2">
    <source>
        <dbReference type="Proteomes" id="UP000095282"/>
    </source>
</evidence>
<dbReference type="Proteomes" id="UP000095282">
    <property type="component" value="Unplaced"/>
</dbReference>
<proteinExistence type="predicted"/>
<keyword evidence="2" id="KW-1185">Reference proteome</keyword>
<evidence type="ECO:0000313" key="3">
    <source>
        <dbReference type="WBParaSite" id="Csp11.Scaffold614.g5970.t1"/>
    </source>
</evidence>
<keyword evidence="1" id="KW-1133">Transmembrane helix</keyword>
<keyword evidence="1" id="KW-0472">Membrane</keyword>
<keyword evidence="1" id="KW-0812">Transmembrane</keyword>
<feature type="transmembrane region" description="Helical" evidence="1">
    <location>
        <begin position="116"/>
        <end position="135"/>
    </location>
</feature>
<dbReference type="WBParaSite" id="Csp11.Scaffold614.g5970.t1">
    <property type="protein sequence ID" value="Csp11.Scaffold614.g5970.t1"/>
    <property type="gene ID" value="Csp11.Scaffold614.g5970"/>
</dbReference>
<sequence length="206" mass="24043">MQYTKFLISEYVKILKTHPVLAIIKILSIIYLFYHPIVFICESLFLFCHLTFLTYCLYKISGWMNKIIGETESYIIKNQAIICRCYTLIIEAYIIFKRFTGNSEGPYSLFDVLISLRNIFISPIVTEIIIVRFLNPQVKKLVTKRNRIVEILIATAYVILLSLDFGCPQWIVISLSTIIAYEAMKIQRILFGKVVFKDTKEIEMRG</sequence>